<dbReference type="InterPro" id="IPR007527">
    <property type="entry name" value="Znf_SWIM"/>
</dbReference>
<evidence type="ECO:0000313" key="5">
    <source>
        <dbReference type="Proteomes" id="UP000010798"/>
    </source>
</evidence>
<dbReference type="Proteomes" id="UP000010798">
    <property type="component" value="Chromosome"/>
</dbReference>
<feature type="domain" description="SWIM-type" evidence="3">
    <location>
        <begin position="75"/>
        <end position="118"/>
    </location>
</feature>
<feature type="compositionally biased region" description="Polar residues" evidence="2">
    <location>
        <begin position="1"/>
        <end position="10"/>
    </location>
</feature>
<evidence type="ECO:0000259" key="3">
    <source>
        <dbReference type="PROSITE" id="PS50966"/>
    </source>
</evidence>
<dbReference type="GO" id="GO:0008270">
    <property type="term" value="F:zinc ion binding"/>
    <property type="evidence" value="ECO:0007669"/>
    <property type="project" value="UniProtKB-KW"/>
</dbReference>
<feature type="compositionally biased region" description="Polar residues" evidence="2">
    <location>
        <begin position="25"/>
        <end position="40"/>
    </location>
</feature>
<evidence type="ECO:0000256" key="2">
    <source>
        <dbReference type="SAM" id="MobiDB-lite"/>
    </source>
</evidence>
<keyword evidence="1" id="KW-0479">Metal-binding</keyword>
<feature type="region of interest" description="Disordered" evidence="2">
    <location>
        <begin position="1"/>
        <end position="40"/>
    </location>
</feature>
<dbReference type="PROSITE" id="PS50966">
    <property type="entry name" value="ZF_SWIM"/>
    <property type="match status" value="1"/>
</dbReference>
<keyword evidence="1" id="KW-0863">Zinc-finger</keyword>
<keyword evidence="5" id="KW-1185">Reference proteome</keyword>
<organism evidence="4 5">
    <name type="scientific">Singulisphaera acidiphila (strain ATCC BAA-1392 / DSM 18658 / VKM B-2454 / MOB10)</name>
    <dbReference type="NCBI Taxonomy" id="886293"/>
    <lineage>
        <taxon>Bacteria</taxon>
        <taxon>Pseudomonadati</taxon>
        <taxon>Planctomycetota</taxon>
        <taxon>Planctomycetia</taxon>
        <taxon>Isosphaerales</taxon>
        <taxon>Isosphaeraceae</taxon>
        <taxon>Singulisphaera</taxon>
    </lineage>
</organism>
<proteinExistence type="predicted"/>
<evidence type="ECO:0000256" key="1">
    <source>
        <dbReference type="PROSITE-ProRule" id="PRU00325"/>
    </source>
</evidence>
<dbReference type="AlphaFoldDB" id="L0D9X4"/>
<reference evidence="4 5" key="1">
    <citation type="submission" date="2012-02" db="EMBL/GenBank/DDBJ databases">
        <title>Complete sequence of chromosome of Singulisphaera acidiphila DSM 18658.</title>
        <authorList>
            <consortium name="US DOE Joint Genome Institute (JGI-PGF)"/>
            <person name="Lucas S."/>
            <person name="Copeland A."/>
            <person name="Lapidus A."/>
            <person name="Glavina del Rio T."/>
            <person name="Dalin E."/>
            <person name="Tice H."/>
            <person name="Bruce D."/>
            <person name="Goodwin L."/>
            <person name="Pitluck S."/>
            <person name="Peters L."/>
            <person name="Ovchinnikova G."/>
            <person name="Chertkov O."/>
            <person name="Kyrpides N."/>
            <person name="Mavromatis K."/>
            <person name="Ivanova N."/>
            <person name="Brettin T."/>
            <person name="Detter J.C."/>
            <person name="Han C."/>
            <person name="Larimer F."/>
            <person name="Land M."/>
            <person name="Hauser L."/>
            <person name="Markowitz V."/>
            <person name="Cheng J.-F."/>
            <person name="Hugenholtz P."/>
            <person name="Woyke T."/>
            <person name="Wu D."/>
            <person name="Tindall B."/>
            <person name="Pomrenke H."/>
            <person name="Brambilla E."/>
            <person name="Klenk H.-P."/>
            <person name="Eisen J.A."/>
        </authorList>
    </citation>
    <scope>NUCLEOTIDE SEQUENCE [LARGE SCALE GENOMIC DNA]</scope>
    <source>
        <strain evidence="5">ATCC BAA-1392 / DSM 18658 / VKM B-2454 / MOB10</strain>
    </source>
</reference>
<protein>
    <recommendedName>
        <fullName evidence="3">SWIM-type domain-containing protein</fullName>
    </recommendedName>
</protein>
<accession>L0D9X4</accession>
<dbReference type="HOGENOM" id="CLU_1609684_0_0_0"/>
<name>L0D9X4_SINAD</name>
<evidence type="ECO:0000313" key="4">
    <source>
        <dbReference type="EMBL" id="AGA26047.1"/>
    </source>
</evidence>
<gene>
    <name evidence="4" type="ordered locus">Sinac_1669</name>
</gene>
<keyword evidence="1" id="KW-0862">Zinc</keyword>
<dbReference type="KEGG" id="saci:Sinac_1669"/>
<dbReference type="EMBL" id="CP003364">
    <property type="protein sequence ID" value="AGA26047.1"/>
    <property type="molecule type" value="Genomic_DNA"/>
</dbReference>
<sequence length="165" mass="18339">MATATSNSRPDQAAATELAADKTDSNTPDLQKSPQGRPQHTVRMTLTINTTTYEVEPVPCDPGTALQCFALRKSNQVVYHVSRHDHGAECTCADFEFNRNHRDPLGCKHIRAMVAIGVLDTRAARVQPVRSPSGELGFDDEFESAPAKKWSDWTDTTRYGIRRRP</sequence>